<feature type="compositionally biased region" description="Low complexity" evidence="1">
    <location>
        <begin position="27"/>
        <end position="53"/>
    </location>
</feature>
<organism evidence="2 3">
    <name type="scientific">Saprolegnia diclina (strain VS20)</name>
    <dbReference type="NCBI Taxonomy" id="1156394"/>
    <lineage>
        <taxon>Eukaryota</taxon>
        <taxon>Sar</taxon>
        <taxon>Stramenopiles</taxon>
        <taxon>Oomycota</taxon>
        <taxon>Saprolegniomycetes</taxon>
        <taxon>Saprolegniales</taxon>
        <taxon>Saprolegniaceae</taxon>
        <taxon>Saprolegnia</taxon>
    </lineage>
</organism>
<feature type="compositionally biased region" description="Basic residues" evidence="1">
    <location>
        <begin position="121"/>
        <end position="130"/>
    </location>
</feature>
<dbReference type="AlphaFoldDB" id="T0Q1A6"/>
<keyword evidence="3" id="KW-1185">Reference proteome</keyword>
<dbReference type="VEuPathDB" id="FungiDB:SDRG_10785"/>
<dbReference type="OMA" id="FIHEDPR"/>
<evidence type="ECO:0000313" key="3">
    <source>
        <dbReference type="Proteomes" id="UP000030762"/>
    </source>
</evidence>
<gene>
    <name evidence="2" type="ORF">SDRG_10785</name>
</gene>
<feature type="region of interest" description="Disordered" evidence="1">
    <location>
        <begin position="1"/>
        <end position="95"/>
    </location>
</feature>
<dbReference type="OrthoDB" id="75914at2759"/>
<feature type="region of interest" description="Disordered" evidence="1">
    <location>
        <begin position="230"/>
        <end position="269"/>
    </location>
</feature>
<evidence type="ECO:0000256" key="1">
    <source>
        <dbReference type="SAM" id="MobiDB-lite"/>
    </source>
</evidence>
<feature type="region of interest" description="Disordered" evidence="1">
    <location>
        <begin position="115"/>
        <end position="160"/>
    </location>
</feature>
<evidence type="ECO:0000313" key="2">
    <source>
        <dbReference type="EMBL" id="EQC31619.1"/>
    </source>
</evidence>
<dbReference type="EMBL" id="JH767168">
    <property type="protein sequence ID" value="EQC31619.1"/>
    <property type="molecule type" value="Genomic_DNA"/>
</dbReference>
<proteinExistence type="predicted"/>
<protein>
    <submittedName>
        <fullName evidence="2">Uncharacterized protein</fullName>
    </submittedName>
</protein>
<dbReference type="Proteomes" id="UP000030762">
    <property type="component" value="Unassembled WGS sequence"/>
</dbReference>
<dbReference type="RefSeq" id="XP_008615018.1">
    <property type="nucleotide sequence ID" value="XM_008616796.1"/>
</dbReference>
<accession>T0Q1A6</accession>
<dbReference type="STRING" id="1156394.T0Q1A6"/>
<feature type="compositionally biased region" description="Basic and acidic residues" evidence="1">
    <location>
        <begin position="78"/>
        <end position="95"/>
    </location>
</feature>
<feature type="compositionally biased region" description="Polar residues" evidence="1">
    <location>
        <begin position="133"/>
        <end position="155"/>
    </location>
</feature>
<dbReference type="InParanoid" id="T0Q1A6"/>
<dbReference type="GeneID" id="19951512"/>
<name>T0Q1A6_SAPDV</name>
<sequence>MMLSDILGDSGRAAPRKAPVHLDIDAPYPSWSTPSPSSSVISTGTTEDSSSGDEFVHTRRFAPTTAAKAATKKTKTRTKADEQSNKEFRREYKKEWYEKNREKALAKMKEYYERRKQAGTLHRRSNKKKPTPSVESSPASSCQDEPMTMSPSSNAHCVPVMPRQSTMPALFIHEDPRTQYSSPPVSALRPPSRFGVYDHAPQFPPMSHHHYHQHHHDTRAFEYTPYHPQQPQALHQHQHHPMHQQQPHPQQQHHHHQHQQQQQQPPQSDSHLNLLCHVALMD</sequence>
<reference evidence="2 3" key="1">
    <citation type="submission" date="2012-04" db="EMBL/GenBank/DDBJ databases">
        <title>The Genome Sequence of Saprolegnia declina VS20.</title>
        <authorList>
            <consortium name="The Broad Institute Genome Sequencing Platform"/>
            <person name="Russ C."/>
            <person name="Nusbaum C."/>
            <person name="Tyler B."/>
            <person name="van West P."/>
            <person name="Dieguez-Uribeondo J."/>
            <person name="de Bruijn I."/>
            <person name="Tripathy S."/>
            <person name="Jiang R."/>
            <person name="Young S.K."/>
            <person name="Zeng Q."/>
            <person name="Gargeya S."/>
            <person name="Fitzgerald M."/>
            <person name="Haas B."/>
            <person name="Abouelleil A."/>
            <person name="Alvarado L."/>
            <person name="Arachchi H.M."/>
            <person name="Berlin A."/>
            <person name="Chapman S.B."/>
            <person name="Goldberg J."/>
            <person name="Griggs A."/>
            <person name="Gujja S."/>
            <person name="Hansen M."/>
            <person name="Howarth C."/>
            <person name="Imamovic A."/>
            <person name="Larimer J."/>
            <person name="McCowen C."/>
            <person name="Montmayeur A."/>
            <person name="Murphy C."/>
            <person name="Neiman D."/>
            <person name="Pearson M."/>
            <person name="Priest M."/>
            <person name="Roberts A."/>
            <person name="Saif S."/>
            <person name="Shea T."/>
            <person name="Sisk P."/>
            <person name="Sykes S."/>
            <person name="Wortman J."/>
            <person name="Nusbaum C."/>
            <person name="Birren B."/>
        </authorList>
    </citation>
    <scope>NUCLEOTIDE SEQUENCE [LARGE SCALE GENOMIC DNA]</scope>
    <source>
        <strain evidence="2 3">VS20</strain>
    </source>
</reference>